<feature type="domain" description="Response regulatory" evidence="2">
    <location>
        <begin position="20"/>
        <end position="135"/>
    </location>
</feature>
<dbReference type="InterPro" id="IPR035919">
    <property type="entry name" value="EAL_sf"/>
</dbReference>
<name>A0A1M6TAR7_SELRU</name>
<dbReference type="CDD" id="cd01948">
    <property type="entry name" value="EAL"/>
    <property type="match status" value="1"/>
</dbReference>
<evidence type="ECO:0000256" key="1">
    <source>
        <dbReference type="PROSITE-ProRule" id="PRU00169"/>
    </source>
</evidence>
<evidence type="ECO:0000259" key="2">
    <source>
        <dbReference type="PROSITE" id="PS50110"/>
    </source>
</evidence>
<dbReference type="SUPFAM" id="SSF55073">
    <property type="entry name" value="Nucleotide cyclase"/>
    <property type="match status" value="1"/>
</dbReference>
<dbReference type="InterPro" id="IPR001633">
    <property type="entry name" value="EAL_dom"/>
</dbReference>
<evidence type="ECO:0000313" key="6">
    <source>
        <dbReference type="Proteomes" id="UP000184263"/>
    </source>
</evidence>
<dbReference type="Gene3D" id="3.20.20.450">
    <property type="entry name" value="EAL domain"/>
    <property type="match status" value="1"/>
</dbReference>
<dbReference type="InterPro" id="IPR050706">
    <property type="entry name" value="Cyclic-di-GMP_PDE-like"/>
</dbReference>
<dbReference type="EMBL" id="FRBC01000007">
    <property type="protein sequence ID" value="SHK54085.1"/>
    <property type="molecule type" value="Genomic_DNA"/>
</dbReference>
<keyword evidence="1" id="KW-0597">Phosphoprotein</keyword>
<dbReference type="Pfam" id="PF00990">
    <property type="entry name" value="GGDEF"/>
    <property type="match status" value="1"/>
</dbReference>
<dbReference type="SUPFAM" id="SSF52172">
    <property type="entry name" value="CheY-like"/>
    <property type="match status" value="1"/>
</dbReference>
<dbReference type="PROSITE" id="PS50110">
    <property type="entry name" value="RESPONSE_REGULATORY"/>
    <property type="match status" value="1"/>
</dbReference>
<proteinExistence type="predicted"/>
<dbReference type="InterPro" id="IPR000160">
    <property type="entry name" value="GGDEF_dom"/>
</dbReference>
<feature type="domain" description="EAL" evidence="3">
    <location>
        <begin position="325"/>
        <end position="578"/>
    </location>
</feature>
<dbReference type="SMART" id="SM00267">
    <property type="entry name" value="GGDEF"/>
    <property type="match status" value="1"/>
</dbReference>
<reference evidence="5 6" key="1">
    <citation type="submission" date="2016-11" db="EMBL/GenBank/DDBJ databases">
        <authorList>
            <person name="Jaros S."/>
            <person name="Januszkiewicz K."/>
            <person name="Wedrychowicz H."/>
        </authorList>
    </citation>
    <scope>NUCLEOTIDE SEQUENCE [LARGE SCALE GENOMIC DNA]</scope>
    <source>
        <strain evidence="5 6">HD4</strain>
    </source>
</reference>
<dbReference type="SMART" id="SM00052">
    <property type="entry name" value="EAL"/>
    <property type="match status" value="1"/>
</dbReference>
<dbReference type="AlphaFoldDB" id="A0A1M6TAR7"/>
<protein>
    <submittedName>
        <fullName evidence="5">Diguanylate cyclase (GGDEF) domain-containing protein</fullName>
    </submittedName>
</protein>
<dbReference type="Pfam" id="PF00072">
    <property type="entry name" value="Response_reg"/>
    <property type="match status" value="1"/>
</dbReference>
<dbReference type="PROSITE" id="PS50887">
    <property type="entry name" value="GGDEF"/>
    <property type="match status" value="1"/>
</dbReference>
<dbReference type="GO" id="GO:0000160">
    <property type="term" value="P:phosphorelay signal transduction system"/>
    <property type="evidence" value="ECO:0007669"/>
    <property type="project" value="InterPro"/>
</dbReference>
<organism evidence="5 6">
    <name type="scientific">Selenomonas ruminantium</name>
    <dbReference type="NCBI Taxonomy" id="971"/>
    <lineage>
        <taxon>Bacteria</taxon>
        <taxon>Bacillati</taxon>
        <taxon>Bacillota</taxon>
        <taxon>Negativicutes</taxon>
        <taxon>Selenomonadales</taxon>
        <taxon>Selenomonadaceae</taxon>
        <taxon>Selenomonas</taxon>
    </lineage>
</organism>
<dbReference type="Pfam" id="PF00563">
    <property type="entry name" value="EAL"/>
    <property type="match status" value="1"/>
</dbReference>
<sequence>MGKIMNSHSKEGDNVDDKPVMLIVDDVEINRVVLTQFFQDDYEIIEAENGQEALQAIAGNKVSIVLVDLVMPVMDGFQVLSFMKQNDQYAGIPVVVMTANNDGDSEARAMEMGAADFITKPYNPTIVRCRIRNVMAREENEWRRAAQVAQNRQLAEMHQFVERDQLTGIYNREAFYRRASERMQAHYQIPHSIVYMDISCFKVVNDLFRIETGNLVLKTAAFYLDVLTGDEGVCARIEADHFALCLPTQKLDMDKLIAGLDSTIQSLGISHNVLFYAGVYPVDNAFLPVDQMCDRAHMALNRIKGKYMPRYAFYDKAMRDQMIEEQMIVRNMEYALQEHQFFIQLQPVYGMEEQRVIGAEALVRWNYPKGIIMPGKFIPVFEKNGFIVRLDRFVWEEACKVLRSQLDAGIKPVPISVNVSRLNFFSQDLLKYLKDLVKKYELEPRLLKLEITESAYMENPHQLMAIVRAFRGSGFPVMMDDFGSGFSSLSMLKDLPVDVLKIDMAFVQEVDKSSRAGAIMETIVELGKRLHMDVVVEGVETREQLEFLERIGCLEVQGYYFSRPLDVDTFKGLIARSQED</sequence>
<dbReference type="PANTHER" id="PTHR33121:SF70">
    <property type="entry name" value="SIGNALING PROTEIN YKOW"/>
    <property type="match status" value="1"/>
</dbReference>
<dbReference type="NCBIfam" id="TIGR00254">
    <property type="entry name" value="GGDEF"/>
    <property type="match status" value="1"/>
</dbReference>
<dbReference type="Gene3D" id="3.40.50.2300">
    <property type="match status" value="1"/>
</dbReference>
<dbReference type="InterPro" id="IPR011006">
    <property type="entry name" value="CheY-like_superfamily"/>
</dbReference>
<dbReference type="Gene3D" id="3.30.70.270">
    <property type="match status" value="1"/>
</dbReference>
<dbReference type="InterPro" id="IPR001789">
    <property type="entry name" value="Sig_transdc_resp-reg_receiver"/>
</dbReference>
<dbReference type="Proteomes" id="UP000184263">
    <property type="component" value="Unassembled WGS sequence"/>
</dbReference>
<accession>A0A1M6TAR7</accession>
<feature type="modified residue" description="4-aspartylphosphate" evidence="1">
    <location>
        <position position="68"/>
    </location>
</feature>
<feature type="domain" description="GGDEF" evidence="4">
    <location>
        <begin position="189"/>
        <end position="316"/>
    </location>
</feature>
<dbReference type="InterPro" id="IPR043128">
    <property type="entry name" value="Rev_trsase/Diguanyl_cyclase"/>
</dbReference>
<evidence type="ECO:0000259" key="3">
    <source>
        <dbReference type="PROSITE" id="PS50883"/>
    </source>
</evidence>
<dbReference type="CDD" id="cd01949">
    <property type="entry name" value="GGDEF"/>
    <property type="match status" value="1"/>
</dbReference>
<dbReference type="GO" id="GO:0071111">
    <property type="term" value="F:cyclic-guanylate-specific phosphodiesterase activity"/>
    <property type="evidence" value="ECO:0007669"/>
    <property type="project" value="InterPro"/>
</dbReference>
<dbReference type="PANTHER" id="PTHR33121">
    <property type="entry name" value="CYCLIC DI-GMP PHOSPHODIESTERASE PDEF"/>
    <property type="match status" value="1"/>
</dbReference>
<evidence type="ECO:0000313" key="5">
    <source>
        <dbReference type="EMBL" id="SHK54085.1"/>
    </source>
</evidence>
<gene>
    <name evidence="5" type="ORF">SAMN05216582_10718</name>
</gene>
<evidence type="ECO:0000259" key="4">
    <source>
        <dbReference type="PROSITE" id="PS50887"/>
    </source>
</evidence>
<dbReference type="SUPFAM" id="SSF141868">
    <property type="entry name" value="EAL domain-like"/>
    <property type="match status" value="1"/>
</dbReference>
<dbReference type="PROSITE" id="PS50883">
    <property type="entry name" value="EAL"/>
    <property type="match status" value="1"/>
</dbReference>
<dbReference type="SMART" id="SM00448">
    <property type="entry name" value="REC"/>
    <property type="match status" value="1"/>
</dbReference>
<dbReference type="InterPro" id="IPR029787">
    <property type="entry name" value="Nucleotide_cyclase"/>
</dbReference>